<dbReference type="CDD" id="cd05233">
    <property type="entry name" value="SDR_c"/>
    <property type="match status" value="1"/>
</dbReference>
<dbReference type="PROSITE" id="PS00061">
    <property type="entry name" value="ADH_SHORT"/>
    <property type="match status" value="1"/>
</dbReference>
<dbReference type="RefSeq" id="WP_208632589.1">
    <property type="nucleotide sequence ID" value="NZ_CP059319.1"/>
</dbReference>
<dbReference type="SUPFAM" id="SSF51735">
    <property type="entry name" value="NAD(P)-binding Rossmann-fold domains"/>
    <property type="match status" value="1"/>
</dbReference>
<evidence type="ECO:0000256" key="1">
    <source>
        <dbReference type="ARBA" id="ARBA00006484"/>
    </source>
</evidence>
<protein>
    <submittedName>
        <fullName evidence="4">SDR family oxidoreductase</fullName>
    </submittedName>
</protein>
<sequence length="272" mass="27380">MMGELAGKSVVVTGAGAGLGQAYAMAIAAAGADVVVNDVNVAGATAVVEAIAAAGGRAALSTDPVGTAEAAEAMVGLCVDRFGRIDGLVNNAGIHYVKPVWEESAQEVERVIQVNLLGSIHCAAAAIRRMRAQASGAVINIGSGSMRGNRPGMGAYGSSKAAVTTLTRVWASELEGSGVHVYGISPNARTPMNLASGAAYLKNSLPEDIAPLAVFLLGDRAAPLNGRMIRLDDGEVSLWAGGDYGPVLGNRADWTSDSLAAALLPAVAADAA</sequence>
<evidence type="ECO:0000313" key="5">
    <source>
        <dbReference type="Proteomes" id="UP000664914"/>
    </source>
</evidence>
<reference evidence="4" key="2">
    <citation type="submission" date="2021-04" db="EMBL/GenBank/DDBJ databases">
        <title>Isolation and genomic analysis of the ibuprofen-degrading bacterium Sphingomonas strain MPO218.</title>
        <authorList>
            <person name="Aulestia M."/>
            <person name="Flores A."/>
            <person name="Mangas E.L."/>
            <person name="Perez-Pulido A.J."/>
            <person name="Santero E."/>
            <person name="Camacho E.M."/>
        </authorList>
    </citation>
    <scope>NUCLEOTIDE SEQUENCE</scope>
    <source>
        <strain evidence="4">MPO218</strain>
    </source>
</reference>
<comment type="similarity">
    <text evidence="1 3">Belongs to the short-chain dehydrogenases/reductases (SDR) family.</text>
</comment>
<evidence type="ECO:0000313" key="4">
    <source>
        <dbReference type="EMBL" id="QTH21225.1"/>
    </source>
</evidence>
<keyword evidence="2" id="KW-0560">Oxidoreductase</keyword>
<dbReference type="PANTHER" id="PTHR43669:SF8">
    <property type="entry name" value="SHORT-CHAIN TYPE DEHYDROGENASE_REDUCTASE-RELATED"/>
    <property type="match status" value="1"/>
</dbReference>
<dbReference type="GO" id="GO:0016491">
    <property type="term" value="F:oxidoreductase activity"/>
    <property type="evidence" value="ECO:0007669"/>
    <property type="project" value="UniProtKB-KW"/>
</dbReference>
<dbReference type="PRINTS" id="PR00080">
    <property type="entry name" value="SDRFAMILY"/>
</dbReference>
<dbReference type="PANTHER" id="PTHR43669">
    <property type="entry name" value="5-KETO-D-GLUCONATE 5-REDUCTASE"/>
    <property type="match status" value="1"/>
</dbReference>
<dbReference type="Pfam" id="PF00106">
    <property type="entry name" value="adh_short"/>
    <property type="match status" value="1"/>
</dbReference>
<dbReference type="EMBL" id="CP059319">
    <property type="protein sequence ID" value="QTH21225.1"/>
    <property type="molecule type" value="Genomic_DNA"/>
</dbReference>
<gene>
    <name evidence="4" type="ORF">HRJ34_23380</name>
</gene>
<organism evidence="4 5">
    <name type="scientific">Rhizorhabdus wittichii</name>
    <dbReference type="NCBI Taxonomy" id="160791"/>
    <lineage>
        <taxon>Bacteria</taxon>
        <taxon>Pseudomonadati</taxon>
        <taxon>Pseudomonadota</taxon>
        <taxon>Alphaproteobacteria</taxon>
        <taxon>Sphingomonadales</taxon>
        <taxon>Sphingomonadaceae</taxon>
        <taxon>Rhizorhabdus</taxon>
    </lineage>
</organism>
<reference evidence="4" key="1">
    <citation type="submission" date="2020-07" db="EMBL/GenBank/DDBJ databases">
        <authorList>
            <person name="Camacho E."/>
        </authorList>
    </citation>
    <scope>NUCLEOTIDE SEQUENCE</scope>
    <source>
        <strain evidence="4">MPO218</strain>
    </source>
</reference>
<accession>A0A975HDA7</accession>
<evidence type="ECO:0000256" key="3">
    <source>
        <dbReference type="RuleBase" id="RU000363"/>
    </source>
</evidence>
<dbReference type="Gene3D" id="3.40.50.720">
    <property type="entry name" value="NAD(P)-binding Rossmann-like Domain"/>
    <property type="match status" value="1"/>
</dbReference>
<dbReference type="InterPro" id="IPR020904">
    <property type="entry name" value="Sc_DH/Rdtase_CS"/>
</dbReference>
<name>A0A975HDA7_9SPHN</name>
<dbReference type="InterPro" id="IPR036291">
    <property type="entry name" value="NAD(P)-bd_dom_sf"/>
</dbReference>
<evidence type="ECO:0000256" key="2">
    <source>
        <dbReference type="ARBA" id="ARBA00023002"/>
    </source>
</evidence>
<dbReference type="AlphaFoldDB" id="A0A975HDA7"/>
<dbReference type="InterPro" id="IPR002347">
    <property type="entry name" value="SDR_fam"/>
</dbReference>
<dbReference type="Proteomes" id="UP000664914">
    <property type="component" value="Chromosome"/>
</dbReference>
<proteinExistence type="inferred from homology"/>
<dbReference type="PRINTS" id="PR00081">
    <property type="entry name" value="GDHRDH"/>
</dbReference>